<dbReference type="Pfam" id="PF07332">
    <property type="entry name" value="Phage_holin_3_6"/>
    <property type="match status" value="1"/>
</dbReference>
<dbReference type="RefSeq" id="WP_239796335.1">
    <property type="nucleotide sequence ID" value="NZ_OU912926.1"/>
</dbReference>
<keyword evidence="1" id="KW-0812">Transmembrane</keyword>
<proteinExistence type="predicted"/>
<accession>A0ABM8YXX9</accession>
<keyword evidence="1" id="KW-1133">Transmembrane helix</keyword>
<sequence>MFEKIKKAKQLGIIARHRMGDYIELVPILMKIQWHYFSAQIISYVVLFVLALLSLIFLGVAIIVSYWETPYRVASAWSVVALYALSACGVFLVSQNRTRPISPFETLRTELEKDAQLVKDTI</sequence>
<feature type="transmembrane region" description="Helical" evidence="1">
    <location>
        <begin position="41"/>
        <end position="67"/>
    </location>
</feature>
<evidence type="ECO:0000256" key="1">
    <source>
        <dbReference type="SAM" id="Phobius"/>
    </source>
</evidence>
<dbReference type="InterPro" id="IPR009937">
    <property type="entry name" value="Phage_holin_3_6"/>
</dbReference>
<feature type="transmembrane region" description="Helical" evidence="1">
    <location>
        <begin position="73"/>
        <end position="93"/>
    </location>
</feature>
<keyword evidence="3" id="KW-1185">Reference proteome</keyword>
<evidence type="ECO:0000313" key="2">
    <source>
        <dbReference type="EMBL" id="CAG9932396.1"/>
    </source>
</evidence>
<organism evidence="2 3">
    <name type="scientific">Candidatus Nitrotoga arctica</name>
    <dbReference type="NCBI Taxonomy" id="453162"/>
    <lineage>
        <taxon>Bacteria</taxon>
        <taxon>Pseudomonadati</taxon>
        <taxon>Pseudomonadota</taxon>
        <taxon>Betaproteobacteria</taxon>
        <taxon>Nitrosomonadales</taxon>
        <taxon>Gallionellaceae</taxon>
        <taxon>Candidatus Nitrotoga</taxon>
    </lineage>
</organism>
<protein>
    <recommendedName>
        <fullName evidence="4">Holin-X, holin superfamily III</fullName>
    </recommendedName>
</protein>
<name>A0ABM8YXX9_9PROT</name>
<dbReference type="Proteomes" id="UP000839052">
    <property type="component" value="Chromosome"/>
</dbReference>
<keyword evidence="1" id="KW-0472">Membrane</keyword>
<evidence type="ECO:0000313" key="3">
    <source>
        <dbReference type="Proteomes" id="UP000839052"/>
    </source>
</evidence>
<gene>
    <name evidence="2" type="ORF">NTG6680_1143</name>
</gene>
<evidence type="ECO:0008006" key="4">
    <source>
        <dbReference type="Google" id="ProtNLM"/>
    </source>
</evidence>
<reference evidence="2 3" key="1">
    <citation type="submission" date="2021-10" db="EMBL/GenBank/DDBJ databases">
        <authorList>
            <person name="Koch H."/>
        </authorList>
    </citation>
    <scope>NUCLEOTIDE SEQUENCE [LARGE SCALE GENOMIC DNA]</scope>
    <source>
        <strain evidence="2">6680</strain>
    </source>
</reference>
<dbReference type="EMBL" id="OU912926">
    <property type="protein sequence ID" value="CAG9932396.1"/>
    <property type="molecule type" value="Genomic_DNA"/>
</dbReference>